<proteinExistence type="predicted"/>
<accession>A0ABT0XVY6</accession>
<gene>
    <name evidence="1" type="ORF">LXN57_10260</name>
</gene>
<dbReference type="Proteomes" id="UP001523216">
    <property type="component" value="Unassembled WGS sequence"/>
</dbReference>
<reference evidence="1 2" key="1">
    <citation type="submission" date="2022-06" db="EMBL/GenBank/DDBJ databases">
        <title>Actinoplanes abujensis sp. nov., isolated from Nigerian arid soil.</title>
        <authorList>
            <person name="Ding P."/>
        </authorList>
    </citation>
    <scope>NUCLEOTIDE SEQUENCE [LARGE SCALE GENOMIC DNA]</scope>
    <source>
        <strain evidence="2">TRM88002</strain>
    </source>
</reference>
<protein>
    <submittedName>
        <fullName evidence="1">Uncharacterized protein</fullName>
    </submittedName>
</protein>
<dbReference type="EMBL" id="JAMQOL010000012">
    <property type="protein sequence ID" value="MCM4077950.1"/>
    <property type="molecule type" value="Genomic_DNA"/>
</dbReference>
<keyword evidence="2" id="KW-1185">Reference proteome</keyword>
<organism evidence="1 2">
    <name type="scientific">Paractinoplanes hotanensis</name>
    <dbReference type="NCBI Taxonomy" id="2906497"/>
    <lineage>
        <taxon>Bacteria</taxon>
        <taxon>Bacillati</taxon>
        <taxon>Actinomycetota</taxon>
        <taxon>Actinomycetes</taxon>
        <taxon>Micromonosporales</taxon>
        <taxon>Micromonosporaceae</taxon>
        <taxon>Paractinoplanes</taxon>
    </lineage>
</organism>
<evidence type="ECO:0000313" key="1">
    <source>
        <dbReference type="EMBL" id="MCM4077950.1"/>
    </source>
</evidence>
<dbReference type="InterPro" id="IPR036513">
    <property type="entry name" value="STAS_dom_sf"/>
</dbReference>
<comment type="caution">
    <text evidence="1">The sequence shown here is derived from an EMBL/GenBank/DDBJ whole genome shotgun (WGS) entry which is preliminary data.</text>
</comment>
<evidence type="ECO:0000313" key="2">
    <source>
        <dbReference type="Proteomes" id="UP001523216"/>
    </source>
</evidence>
<dbReference type="SUPFAM" id="SSF52091">
    <property type="entry name" value="SpoIIaa-like"/>
    <property type="match status" value="1"/>
</dbReference>
<name>A0ABT0XVY6_9ACTN</name>
<dbReference type="RefSeq" id="WP_251797800.1">
    <property type="nucleotide sequence ID" value="NZ_JAMQOL010000012.1"/>
</dbReference>
<sequence length="73" mass="7345">MTLLDPAGAGALVVAHRIAVNLRVALRLRAISAAEAEALRLVGAADLLPGPRPAGAGTRASATAFINGGCSRW</sequence>